<dbReference type="PANTHER" id="PTHR21274">
    <property type="entry name" value="MECKELIN"/>
    <property type="match status" value="1"/>
</dbReference>
<feature type="signal peptide" evidence="2">
    <location>
        <begin position="1"/>
        <end position="21"/>
    </location>
</feature>
<dbReference type="GO" id="GO:0060271">
    <property type="term" value="P:cilium assembly"/>
    <property type="evidence" value="ECO:0007669"/>
    <property type="project" value="InterPro"/>
</dbReference>
<evidence type="ECO:0000313" key="3">
    <source>
        <dbReference type="EMBL" id="EEN49952.1"/>
    </source>
</evidence>
<feature type="transmembrane region" description="Helical" evidence="1">
    <location>
        <begin position="620"/>
        <end position="641"/>
    </location>
</feature>
<dbReference type="eggNOG" id="KOG4611">
    <property type="taxonomic scope" value="Eukaryota"/>
</dbReference>
<dbReference type="InterPro" id="IPR019170">
    <property type="entry name" value="Meckelin"/>
</dbReference>
<feature type="chain" id="PRO_5002936581" description="Meckelin" evidence="2">
    <location>
        <begin position="22"/>
        <end position="937"/>
    </location>
</feature>
<proteinExistence type="predicted"/>
<dbReference type="GO" id="GO:0036038">
    <property type="term" value="C:MKS complex"/>
    <property type="evidence" value="ECO:0007669"/>
    <property type="project" value="InterPro"/>
</dbReference>
<feature type="transmembrane region" description="Helical" evidence="1">
    <location>
        <begin position="458"/>
        <end position="477"/>
    </location>
</feature>
<evidence type="ECO:0000256" key="1">
    <source>
        <dbReference type="SAM" id="Phobius"/>
    </source>
</evidence>
<dbReference type="Pfam" id="PF09773">
    <property type="entry name" value="Meckelin"/>
    <property type="match status" value="1"/>
</dbReference>
<keyword evidence="2" id="KW-0732">Signal</keyword>
<protein>
    <recommendedName>
        <fullName evidence="4">Meckelin</fullName>
    </recommendedName>
</protein>
<keyword evidence="1" id="KW-0472">Membrane</keyword>
<reference evidence="3" key="1">
    <citation type="journal article" date="2008" name="Nature">
        <title>The amphioxus genome and the evolution of the chordate karyotype.</title>
        <authorList>
            <consortium name="US DOE Joint Genome Institute (JGI-PGF)"/>
            <person name="Putnam N.H."/>
            <person name="Butts T."/>
            <person name="Ferrier D.E.K."/>
            <person name="Furlong R.F."/>
            <person name="Hellsten U."/>
            <person name="Kawashima T."/>
            <person name="Robinson-Rechavi M."/>
            <person name="Shoguchi E."/>
            <person name="Terry A."/>
            <person name="Yu J.-K."/>
            <person name="Benito-Gutierrez E.L."/>
            <person name="Dubchak I."/>
            <person name="Garcia-Fernandez J."/>
            <person name="Gibson-Brown J.J."/>
            <person name="Grigoriev I.V."/>
            <person name="Horton A.C."/>
            <person name="de Jong P.J."/>
            <person name="Jurka J."/>
            <person name="Kapitonov V.V."/>
            <person name="Kohara Y."/>
            <person name="Kuroki Y."/>
            <person name="Lindquist E."/>
            <person name="Lucas S."/>
            <person name="Osoegawa K."/>
            <person name="Pennacchio L.A."/>
            <person name="Salamov A.A."/>
            <person name="Satou Y."/>
            <person name="Sauka-Spengler T."/>
            <person name="Schmutz J."/>
            <person name="Shin-I T."/>
            <person name="Toyoda A."/>
            <person name="Bronner-Fraser M."/>
            <person name="Fujiyama A."/>
            <person name="Holland L.Z."/>
            <person name="Holland P.W.H."/>
            <person name="Satoh N."/>
            <person name="Rokhsar D.S."/>
        </authorList>
    </citation>
    <scope>NUCLEOTIDE SEQUENCE [LARGE SCALE GENOMIC DNA]</scope>
    <source>
        <strain evidence="3">S238N-H82</strain>
        <tissue evidence="3">Testes</tissue>
    </source>
</reference>
<feature type="transmembrane region" description="Helical" evidence="1">
    <location>
        <begin position="498"/>
        <end position="524"/>
    </location>
</feature>
<organism>
    <name type="scientific">Branchiostoma floridae</name>
    <name type="common">Florida lancelet</name>
    <name type="synonym">Amphioxus</name>
    <dbReference type="NCBI Taxonomy" id="7739"/>
    <lineage>
        <taxon>Eukaryota</taxon>
        <taxon>Metazoa</taxon>
        <taxon>Chordata</taxon>
        <taxon>Cephalochordata</taxon>
        <taxon>Leptocardii</taxon>
        <taxon>Amphioxiformes</taxon>
        <taxon>Branchiostomatidae</taxon>
        <taxon>Branchiostoma</taxon>
    </lineage>
</organism>
<keyword evidence="1" id="KW-1133">Transmembrane helix</keyword>
<dbReference type="InParanoid" id="C3ZC11"/>
<dbReference type="EMBL" id="GG666604">
    <property type="protein sequence ID" value="EEN49952.1"/>
    <property type="molecule type" value="Genomic_DNA"/>
</dbReference>
<dbReference type="AlphaFoldDB" id="C3ZC11"/>
<feature type="transmembrane region" description="Helical" evidence="1">
    <location>
        <begin position="661"/>
        <end position="685"/>
    </location>
</feature>
<gene>
    <name evidence="3" type="ORF">BRAFLDRAFT_98238</name>
</gene>
<accession>C3ZC11</accession>
<evidence type="ECO:0000256" key="2">
    <source>
        <dbReference type="SAM" id="SignalP"/>
    </source>
</evidence>
<keyword evidence="1" id="KW-0812">Transmembrane</keyword>
<name>C3ZC11_BRAFL</name>
<dbReference type="STRING" id="7739.C3ZC11"/>
<sequence length="937" mass="105695">MAPRTKILSLLLLLNFYVAAAQFFINYAATDSCQRPTEYYNFANLRCDTCTGADSQTSTGGDVGGWLGMCVVWHRDIAGPGYWQVYPLSCWADCRCVRCHQSFIDVSGSCTCPDPNQVHGGICFTDAQIGVSQNLDFTWDSDTKLSYYIEEYLLAASLGCTPATGATDAQRNLTACQLLGNLCVLRLYNRQNDGTNQEDGCTLLQALSDDNNDNVGTVQDWKVAMPWLYYNHLLNDVSEILSDTEITTKFTFTAASQSSKLDLVVAAYSLNGDFLGIQDVTGGLLQLCKDSNTRLDAAYVFGTTYSQRCQLNVQDFWNNTAYQQMVFYDMCILHQYYRYPDDSTLYAIPVRITNVAYSDTDNSGSDRTKWQLVRRFFLVDPIGAKLAADGDPQVVRYASSFSISVQLQSGNREGEIYPPLVTITYSEASLDDFNANAKVTVTFSVSYEMSTATYEQDVQIAIGVLSALAILWALFVSTSSWRRRIGAQMVDCTSLLKFIVYMFGPLGNAFFLVAMGAALSWLLFFKRQDQVYLLLPTPAQEETFIIYLSVACALKCLEMLHFLFTQMTIDIFFIDWERPRGKTADVEGGNGKSQSVSMWRTYFVANEWNEIQTTRKSNTVFQLFAVLLFMNVVGFENLTTTDPRAYLVINSEQYVGGYSKLLRFGMMSTVYLVVAIVQWLFFTFFYERFVEDKLGQFVDLCSMANVSVFIMANTHFGYYIHGRSVHGQADTGIQEMYEMLVREEENRCGQRGLLANTDNQTFEMSLPHKLRDQYDSIIKPLQQQAAAARGQNRQRAGGGNTTSAGVDINQQVDAYKKLNKYLAAFIDRSRPDIDYIVKDKMFLERLLDMEFLEATDTKGHFYNDDGHSFDAVLFYGNELVLLTFELVVFSVVDLIGQSYVLDAVITYLVSRFVSNLRDSGGRKNLAKKTLVDERFLI</sequence>
<evidence type="ECO:0008006" key="4">
    <source>
        <dbReference type="Google" id="ProtNLM"/>
    </source>
</evidence>
<dbReference type="PANTHER" id="PTHR21274:SF0">
    <property type="entry name" value="MECKELIN"/>
    <property type="match status" value="1"/>
</dbReference>
<feature type="transmembrane region" description="Helical" evidence="1">
    <location>
        <begin position="544"/>
        <end position="564"/>
    </location>
</feature>